<proteinExistence type="predicted"/>
<keyword evidence="1" id="KW-0812">Transmembrane</keyword>
<feature type="transmembrane region" description="Helical" evidence="1">
    <location>
        <begin position="190"/>
        <end position="213"/>
    </location>
</feature>
<dbReference type="SMART" id="SM01117">
    <property type="entry name" value="Cyt-b5"/>
    <property type="match status" value="1"/>
</dbReference>
<evidence type="ECO:0000256" key="1">
    <source>
        <dbReference type="SAM" id="Phobius"/>
    </source>
</evidence>
<dbReference type="OrthoDB" id="2224262at2759"/>
<dbReference type="Pfam" id="PF04120">
    <property type="entry name" value="Iron_permease"/>
    <property type="match status" value="1"/>
</dbReference>
<dbReference type="AlphaFoldDB" id="A0A261XSW0"/>
<organism evidence="3 4">
    <name type="scientific">Bifiguratus adelaidae</name>
    <dbReference type="NCBI Taxonomy" id="1938954"/>
    <lineage>
        <taxon>Eukaryota</taxon>
        <taxon>Fungi</taxon>
        <taxon>Fungi incertae sedis</taxon>
        <taxon>Mucoromycota</taxon>
        <taxon>Mucoromycotina</taxon>
        <taxon>Endogonomycetes</taxon>
        <taxon>Endogonales</taxon>
        <taxon>Endogonales incertae sedis</taxon>
        <taxon>Bifiguratus</taxon>
    </lineage>
</organism>
<comment type="caution">
    <text evidence="3">The sequence shown here is derived from an EMBL/GenBank/DDBJ whole genome shotgun (WGS) entry which is preliminary data.</text>
</comment>
<sequence length="288" mass="31768">MAFQGLSYEDFARKTGQDLCVVIEGKVYNVTQFLAKHHHEGQPLPITTVEALDGAGHSPDAAHSLLEEFHVADVQPVAGVTTSSVSLKIPAETKSREGGRASIFRNDSGRGQLEGLSLFRQPWAFGLHPFTPASSDTILNVPEHATTASHARTEGWSLEDMRKAMSPLRTTTSGLLGPQISRWDRFANRVSVAVGTPASFYAAAGVVIVWIAIGQPLAWNNTWQLIMNTISSVITFLMVFVLQTSQNRDTRHIHLHLAELRYNISAVDQKIDRLRDQLTPARDDYKSN</sequence>
<keyword evidence="1" id="KW-0472">Membrane</keyword>
<accession>A0A261XSW0</accession>
<feature type="transmembrane region" description="Helical" evidence="1">
    <location>
        <begin position="225"/>
        <end position="242"/>
    </location>
</feature>
<dbReference type="InterPro" id="IPR036400">
    <property type="entry name" value="Cyt_B5-like_heme/steroid_sf"/>
</dbReference>
<evidence type="ECO:0000313" key="3">
    <source>
        <dbReference type="EMBL" id="OZJ01449.1"/>
    </source>
</evidence>
<dbReference type="Gene3D" id="3.10.120.10">
    <property type="entry name" value="Cytochrome b5-like heme/steroid binding domain"/>
    <property type="match status" value="1"/>
</dbReference>
<keyword evidence="4" id="KW-1185">Reference proteome</keyword>
<protein>
    <recommendedName>
        <fullName evidence="2">Cytochrome b5 heme-binding domain-containing protein</fullName>
    </recommendedName>
</protein>
<name>A0A261XSW0_9FUNG</name>
<feature type="domain" description="Cytochrome b5 heme-binding" evidence="2">
    <location>
        <begin position="6"/>
        <end position="75"/>
    </location>
</feature>
<keyword evidence="1" id="KW-1133">Transmembrane helix</keyword>
<dbReference type="SUPFAM" id="SSF55856">
    <property type="entry name" value="Cytochrome b5-like heme/steroid binding domain"/>
    <property type="match status" value="1"/>
</dbReference>
<dbReference type="Proteomes" id="UP000242875">
    <property type="component" value="Unassembled WGS sequence"/>
</dbReference>
<evidence type="ECO:0000313" key="4">
    <source>
        <dbReference type="Proteomes" id="UP000242875"/>
    </source>
</evidence>
<evidence type="ECO:0000259" key="2">
    <source>
        <dbReference type="SMART" id="SM01117"/>
    </source>
</evidence>
<dbReference type="InterPro" id="IPR007251">
    <property type="entry name" value="Iron_permease_Fet4"/>
</dbReference>
<dbReference type="EMBL" id="MVBO01000359">
    <property type="protein sequence ID" value="OZJ01449.1"/>
    <property type="molecule type" value="Genomic_DNA"/>
</dbReference>
<reference evidence="3 4" key="1">
    <citation type="journal article" date="2017" name="Mycologia">
        <title>Bifiguratus adelaidae, gen. et sp. nov., a new member of Mucoromycotina in endophytic and soil-dwelling habitats.</title>
        <authorList>
            <person name="Torres-Cruz T.J."/>
            <person name="Billingsley Tobias T.L."/>
            <person name="Almatruk M."/>
            <person name="Hesse C."/>
            <person name="Kuske C.R."/>
            <person name="Desiro A."/>
            <person name="Benucci G.M."/>
            <person name="Bonito G."/>
            <person name="Stajich J.E."/>
            <person name="Dunlap C."/>
            <person name="Arnold A.E."/>
            <person name="Porras-Alfaro A."/>
        </authorList>
    </citation>
    <scope>NUCLEOTIDE SEQUENCE [LARGE SCALE GENOMIC DNA]</scope>
    <source>
        <strain evidence="3 4">AZ0501</strain>
    </source>
</reference>
<dbReference type="GO" id="GO:0055085">
    <property type="term" value="P:transmembrane transport"/>
    <property type="evidence" value="ECO:0007669"/>
    <property type="project" value="InterPro"/>
</dbReference>
<gene>
    <name evidence="3" type="ORF">BZG36_05557</name>
</gene>
<dbReference type="InterPro" id="IPR001199">
    <property type="entry name" value="Cyt_B5-like_heme/steroid-bd"/>
</dbReference>
<dbReference type="Pfam" id="PF00173">
    <property type="entry name" value="Cyt-b5"/>
    <property type="match status" value="1"/>
</dbReference>